<accession>A0ABN2AQI1</accession>
<sequence length="69" mass="7317">MARGPGIAEVAAHNVTPLFCQLLAQSIGPGQHRRGAEAENQRRIRLTELVDAEAHSIDVADTHSAPPPA</sequence>
<gene>
    <name evidence="1" type="ORF">GCM10009690_28890</name>
</gene>
<dbReference type="EMBL" id="BAAALX010000017">
    <property type="protein sequence ID" value="GAA1523712.1"/>
    <property type="molecule type" value="Genomic_DNA"/>
</dbReference>
<evidence type="ECO:0000313" key="1">
    <source>
        <dbReference type="EMBL" id="GAA1523712.1"/>
    </source>
</evidence>
<name>A0ABN2AQI1_9MICO</name>
<dbReference type="Proteomes" id="UP001500177">
    <property type="component" value="Unassembled WGS sequence"/>
</dbReference>
<evidence type="ECO:0000313" key="2">
    <source>
        <dbReference type="Proteomes" id="UP001500177"/>
    </source>
</evidence>
<protein>
    <submittedName>
        <fullName evidence="1">Uncharacterized protein</fullName>
    </submittedName>
</protein>
<comment type="caution">
    <text evidence="1">The sequence shown here is derived from an EMBL/GenBank/DDBJ whole genome shotgun (WGS) entry which is preliminary data.</text>
</comment>
<organism evidence="1 2">
    <name type="scientific">Brevibacterium permense</name>
    <dbReference type="NCBI Taxonomy" id="234834"/>
    <lineage>
        <taxon>Bacteria</taxon>
        <taxon>Bacillati</taxon>
        <taxon>Actinomycetota</taxon>
        <taxon>Actinomycetes</taxon>
        <taxon>Micrococcales</taxon>
        <taxon>Brevibacteriaceae</taxon>
        <taxon>Brevibacterium</taxon>
    </lineage>
</organism>
<proteinExistence type="predicted"/>
<keyword evidence="2" id="KW-1185">Reference proteome</keyword>
<reference evidence="1 2" key="1">
    <citation type="journal article" date="2019" name="Int. J. Syst. Evol. Microbiol.">
        <title>The Global Catalogue of Microorganisms (GCM) 10K type strain sequencing project: providing services to taxonomists for standard genome sequencing and annotation.</title>
        <authorList>
            <consortium name="The Broad Institute Genomics Platform"/>
            <consortium name="The Broad Institute Genome Sequencing Center for Infectious Disease"/>
            <person name="Wu L."/>
            <person name="Ma J."/>
        </authorList>
    </citation>
    <scope>NUCLEOTIDE SEQUENCE [LARGE SCALE GENOMIC DNA]</scope>
    <source>
        <strain evidence="1 2">JCM 13318</strain>
    </source>
</reference>
<dbReference type="RefSeq" id="WP_173155920.1">
    <property type="nucleotide sequence ID" value="NZ_BAAALX010000017.1"/>
</dbReference>